<evidence type="ECO:0000256" key="10">
    <source>
        <dbReference type="ARBA" id="ARBA00022892"/>
    </source>
</evidence>
<keyword evidence="20" id="KW-1185">Reference proteome</keyword>
<dbReference type="InterPro" id="IPR036322">
    <property type="entry name" value="WD40_repeat_dom_sf"/>
</dbReference>
<dbReference type="InterPro" id="IPR024298">
    <property type="entry name" value="Sec16_Sec23-bd"/>
</dbReference>
<keyword evidence="6" id="KW-0813">Transport</keyword>
<dbReference type="Pfam" id="PF12931">
    <property type="entry name" value="TPR_Sec16"/>
    <property type="match status" value="1"/>
</dbReference>
<feature type="compositionally biased region" description="Pro residues" evidence="16">
    <location>
        <begin position="826"/>
        <end position="843"/>
    </location>
</feature>
<evidence type="ECO:0000313" key="19">
    <source>
        <dbReference type="EMBL" id="KAK3297677.1"/>
    </source>
</evidence>
<dbReference type="GO" id="GO:0005789">
    <property type="term" value="C:endoplasmic reticulum membrane"/>
    <property type="evidence" value="ECO:0007669"/>
    <property type="project" value="UniProtKB-SubCell"/>
</dbReference>
<evidence type="ECO:0000259" key="17">
    <source>
        <dbReference type="Pfam" id="PF07304"/>
    </source>
</evidence>
<evidence type="ECO:0000256" key="3">
    <source>
        <dbReference type="ARBA" id="ARBA00009358"/>
    </source>
</evidence>
<keyword evidence="8" id="KW-0677">Repeat</keyword>
<keyword evidence="11" id="KW-0653">Protein transport</keyword>
<evidence type="ECO:0000256" key="14">
    <source>
        <dbReference type="ARBA" id="ARBA00025471"/>
    </source>
</evidence>
<comment type="similarity">
    <text evidence="3">Belongs to the WD repeat SEC31 family.</text>
</comment>
<feature type="compositionally biased region" description="Pro residues" evidence="16">
    <location>
        <begin position="1084"/>
        <end position="1142"/>
    </location>
</feature>
<dbReference type="GO" id="GO:0005198">
    <property type="term" value="F:structural molecule activity"/>
    <property type="evidence" value="ECO:0007669"/>
    <property type="project" value="TreeGrafter"/>
</dbReference>
<dbReference type="FunFam" id="2.130.10.10:FF:000193">
    <property type="entry name" value="Protein transport protein SEC31, putative"/>
    <property type="match status" value="1"/>
</dbReference>
<dbReference type="GeneID" id="87838154"/>
<dbReference type="InterPro" id="IPR040251">
    <property type="entry name" value="SEC31-like"/>
</dbReference>
<dbReference type="GO" id="GO:0007029">
    <property type="term" value="P:endoplasmic reticulum organization"/>
    <property type="evidence" value="ECO:0007669"/>
    <property type="project" value="TreeGrafter"/>
</dbReference>
<keyword evidence="12" id="KW-0472">Membrane</keyword>
<comment type="caution">
    <text evidence="19">The sequence shown here is derived from an EMBL/GenBank/DDBJ whole genome shotgun (WGS) entry which is preliminary data.</text>
</comment>
<gene>
    <name evidence="19" type="ORF">B0H64DRAFT_339567</name>
</gene>
<feature type="compositionally biased region" description="Basic and acidic residues" evidence="16">
    <location>
        <begin position="1143"/>
        <end position="1153"/>
    </location>
</feature>
<organism evidence="19 20">
    <name type="scientific">Chaetomium fimeti</name>
    <dbReference type="NCBI Taxonomy" id="1854472"/>
    <lineage>
        <taxon>Eukaryota</taxon>
        <taxon>Fungi</taxon>
        <taxon>Dikarya</taxon>
        <taxon>Ascomycota</taxon>
        <taxon>Pezizomycotina</taxon>
        <taxon>Sordariomycetes</taxon>
        <taxon>Sordariomycetidae</taxon>
        <taxon>Sordariales</taxon>
        <taxon>Chaetomiaceae</taxon>
        <taxon>Chaetomium</taxon>
    </lineage>
</organism>
<dbReference type="Proteomes" id="UP001278766">
    <property type="component" value="Unassembled WGS sequence"/>
</dbReference>
<accession>A0AAE0LU71</accession>
<feature type="compositionally biased region" description="Low complexity" evidence="16">
    <location>
        <begin position="791"/>
        <end position="807"/>
    </location>
</feature>
<feature type="compositionally biased region" description="Pro residues" evidence="16">
    <location>
        <begin position="1066"/>
        <end position="1076"/>
    </location>
</feature>
<dbReference type="Pfam" id="PF07304">
    <property type="entry name" value="SRA1"/>
    <property type="match status" value="1"/>
</dbReference>
<keyword evidence="13" id="KW-0968">Cytoplasmic vesicle</keyword>
<dbReference type="InterPro" id="IPR015943">
    <property type="entry name" value="WD40/YVTN_repeat-like_dom_sf"/>
</dbReference>
<dbReference type="RefSeq" id="XP_062661191.1">
    <property type="nucleotide sequence ID" value="XM_062801206.1"/>
</dbReference>
<evidence type="ECO:0000256" key="1">
    <source>
        <dbReference type="ARBA" id="ARBA00004299"/>
    </source>
</evidence>
<comment type="function">
    <text evidence="14">Component of the coat protein complex II (COPII) which promotes the formation of transport vesicles from the endoplasmic reticulum (ER). The coat has two main functions, the physical deformation of the endoplasmic reticulum membrane into vesicles and the selection of cargo molecules.</text>
</comment>
<dbReference type="GO" id="GO:0070971">
    <property type="term" value="C:endoplasmic reticulum exit site"/>
    <property type="evidence" value="ECO:0007669"/>
    <property type="project" value="TreeGrafter"/>
</dbReference>
<evidence type="ECO:0000256" key="4">
    <source>
        <dbReference type="ARBA" id="ARBA00013507"/>
    </source>
</evidence>
<feature type="compositionally biased region" description="Pro residues" evidence="16">
    <location>
        <begin position="1036"/>
        <end position="1045"/>
    </location>
</feature>
<dbReference type="Pfam" id="PF00400">
    <property type="entry name" value="WD40"/>
    <property type="match status" value="1"/>
</dbReference>
<dbReference type="GO" id="GO:0030127">
    <property type="term" value="C:COPII vesicle coat"/>
    <property type="evidence" value="ECO:0007669"/>
    <property type="project" value="TreeGrafter"/>
</dbReference>
<evidence type="ECO:0000313" key="20">
    <source>
        <dbReference type="Proteomes" id="UP001278766"/>
    </source>
</evidence>
<dbReference type="EMBL" id="JAUEPN010000003">
    <property type="protein sequence ID" value="KAK3297677.1"/>
    <property type="molecule type" value="Genomic_DNA"/>
</dbReference>
<evidence type="ECO:0000256" key="16">
    <source>
        <dbReference type="SAM" id="MobiDB-lite"/>
    </source>
</evidence>
<evidence type="ECO:0000256" key="5">
    <source>
        <dbReference type="ARBA" id="ARBA00021236"/>
    </source>
</evidence>
<evidence type="ECO:0000256" key="13">
    <source>
        <dbReference type="ARBA" id="ARBA00023329"/>
    </source>
</evidence>
<dbReference type="AlphaFoldDB" id="A0AAE0LU71"/>
<protein>
    <recommendedName>
        <fullName evidence="5">Protein transport protein SEC31</fullName>
    </recommendedName>
    <alternativeName>
        <fullName evidence="4">Protein transport protein sec31</fullName>
    </alternativeName>
</protein>
<proteinExistence type="inferred from homology"/>
<feature type="region of interest" description="Disordered" evidence="16">
    <location>
        <begin position="880"/>
        <end position="1156"/>
    </location>
</feature>
<feature type="region of interest" description="Disordered" evidence="16">
    <location>
        <begin position="467"/>
        <end position="511"/>
    </location>
</feature>
<dbReference type="Gene3D" id="1.25.40.1030">
    <property type="match status" value="1"/>
</dbReference>
<evidence type="ECO:0000256" key="8">
    <source>
        <dbReference type="ARBA" id="ARBA00022737"/>
    </source>
</evidence>
<dbReference type="PANTHER" id="PTHR13923:SF11">
    <property type="entry name" value="SECRETORY 31, ISOFORM D"/>
    <property type="match status" value="1"/>
</dbReference>
<feature type="region of interest" description="Disordered" evidence="16">
    <location>
        <begin position="791"/>
        <end position="862"/>
    </location>
</feature>
<dbReference type="SMART" id="SM00320">
    <property type="entry name" value="WD40"/>
    <property type="match status" value="6"/>
</dbReference>
<dbReference type="Gene3D" id="2.130.10.10">
    <property type="entry name" value="YVTN repeat-like/Quinoprotein amine dehydrogenase"/>
    <property type="match status" value="1"/>
</dbReference>
<feature type="domain" description="Sec16 Sec23-binding" evidence="18">
    <location>
        <begin position="556"/>
        <end position="773"/>
    </location>
</feature>
<evidence type="ECO:0000256" key="6">
    <source>
        <dbReference type="ARBA" id="ARBA00022448"/>
    </source>
</evidence>
<evidence type="ECO:0000256" key="9">
    <source>
        <dbReference type="ARBA" id="ARBA00022824"/>
    </source>
</evidence>
<dbReference type="SUPFAM" id="SSF50978">
    <property type="entry name" value="WD40 repeat-like"/>
    <property type="match status" value="1"/>
</dbReference>
<evidence type="ECO:0000256" key="11">
    <source>
        <dbReference type="ARBA" id="ARBA00022927"/>
    </source>
</evidence>
<feature type="compositionally biased region" description="Pro residues" evidence="16">
    <location>
        <begin position="963"/>
        <end position="991"/>
    </location>
</feature>
<feature type="repeat" description="WD" evidence="15">
    <location>
        <begin position="166"/>
        <end position="201"/>
    </location>
</feature>
<dbReference type="InterPro" id="IPR001680">
    <property type="entry name" value="WD40_rpt"/>
</dbReference>
<evidence type="ECO:0000256" key="15">
    <source>
        <dbReference type="PROSITE-ProRule" id="PRU00221"/>
    </source>
</evidence>
<dbReference type="InterPro" id="IPR009917">
    <property type="entry name" value="SRA1/Sec31"/>
</dbReference>
<dbReference type="PROSITE" id="PS50082">
    <property type="entry name" value="WD_REPEATS_2"/>
    <property type="match status" value="3"/>
</dbReference>
<sequence>MVRLREIPRTAAFAWSAGPNPVLVTGTRSGAVDADFSDETKLELWDLNLDALDQGLELQPVAGISTESRFYDIAWGAPSDEHPRGVIAGAMEDGSLQLWDAAKLLAGEEAVMSRDTKHTGPIKALQFNPLRPQVLATAGSKGELFVWDINDTSTAFRLGTAAAHDIDCVAWNRKVSNILATGSAGGFVTVWDLKTKKASLTLNNNRKPVSAIAWDPTNSTNLLTATSDDNTPLILLWNLRNSQAPEKTLQGHDQGILSLSWCQQDPGLLISCGKDNRTLVWNPQTGERYGEFPEATNWTFLTRFNPGNPNLMATASFDGKITVQTLQNTNASVVPAAQTSTDDDDFFAKAPTQLQGASFSLVRAPVWLERPVGVSFGYGGKLITFKKNDTPAGQPRSSKIQISSFSVDSDIGSATEKFEEAYRRGDVAAICDTNAADAQTEEEKADWQVLKALSESDGRTKILEYLGFTKDEEAPSSPEQAEATEPKEEPKETGLAPPQPNGDDAKKKHKRVTSMWGDLDEGDDFLSDLTPAKGAKTDKPFQLLGEGNTAEDQVTRAIILGNFEKAVDICLKEDRVADAFILANCGGKELVDKVQTSYLAQKKGSPSYLRLINSVIGKNLWDVVYNADLGNWKETMVTLCTFAEPSEFPDLCEALGDRIYESGSRKDASFCYLVGSKLEKVVDIWVVELQEAEQAGLQEASNDSTFSIHARSLQHFIEKVTVFRHVIKFADDEKELAEGWKLGSLYDKYTQYADIVAAHGQLAVAQRYLDLLPTNFPAAEVARNRVRLATQKAAPQVPQVAQRQTAPISRAASRGPAPMGYQQPASIPPPGPSHSNPYAPPAPVQAVAPSPNPYAPSTASQFAPAGASPYAPAGYTPSAPAPGGYGAPQTFTQPGAPVPPPPRNTGPPPKIHKDPGSWNDVPMVTRPPVRKTTPSVAPITGPFGGQAGLQSPPPTGPYQRSAPTPPPPPPKGSAPPPRSVTSPPVGPPPSGQFPGRPASVTSNPSNPYAPPPVAAGAGMPSPMVPPPAGRTASPYNAPPAGPPPSNRYAPAPSAQPYGHGPTSTPLAPPPANPYAPAPAAQQPMAPPPQQFTAPPPQASRPPVGPPPMSGPPPAAGGPPPAARAPPPQQTPPPPRASAPPPQAERHPAGDRSHIPPGAQRMVELLSQDMQRVASKAPATFAPQVKDTQKRLGLLFDHLNNGELVRPDTVEQLTAIAEAIAAKQYDAASKGQMDIFKDKVEECGQWMVGLKRLISMSKATP</sequence>
<feature type="compositionally biased region" description="Pro residues" evidence="16">
    <location>
        <begin position="896"/>
        <end position="909"/>
    </location>
</feature>
<keyword evidence="10" id="KW-0931">ER-Golgi transport</keyword>
<dbReference type="GO" id="GO:0015031">
    <property type="term" value="P:protein transport"/>
    <property type="evidence" value="ECO:0007669"/>
    <property type="project" value="UniProtKB-KW"/>
</dbReference>
<evidence type="ECO:0000259" key="18">
    <source>
        <dbReference type="Pfam" id="PF12931"/>
    </source>
</evidence>
<evidence type="ECO:0000256" key="7">
    <source>
        <dbReference type="ARBA" id="ARBA00022574"/>
    </source>
</evidence>
<dbReference type="Gene3D" id="1.20.940.10">
    <property type="entry name" value="Functional domain of the splicing factor Prp18"/>
    <property type="match status" value="1"/>
</dbReference>
<feature type="domain" description="SRA1/Sec31" evidence="17">
    <location>
        <begin position="1118"/>
        <end position="1255"/>
    </location>
</feature>
<feature type="repeat" description="WD" evidence="15">
    <location>
        <begin position="115"/>
        <end position="157"/>
    </location>
</feature>
<dbReference type="GO" id="GO:0090110">
    <property type="term" value="P:COPII-coated vesicle cargo loading"/>
    <property type="evidence" value="ECO:0007669"/>
    <property type="project" value="TreeGrafter"/>
</dbReference>
<comment type="subcellular location">
    <subcellularLocation>
        <location evidence="1">Cytoplasmic vesicle</location>
        <location evidence="1">COPII-coated vesicle membrane</location>
        <topology evidence="1">Peripheral membrane protein</topology>
        <orientation evidence="1">Cytoplasmic side</orientation>
    </subcellularLocation>
    <subcellularLocation>
        <location evidence="2">Endoplasmic reticulum membrane</location>
        <topology evidence="2">Peripheral membrane protein</topology>
        <orientation evidence="2">Cytoplasmic side</orientation>
    </subcellularLocation>
</comment>
<keyword evidence="7 15" id="KW-0853">WD repeat</keyword>
<feature type="repeat" description="WD" evidence="15">
    <location>
        <begin position="249"/>
        <end position="291"/>
    </location>
</feature>
<name>A0AAE0LU71_9PEZI</name>
<keyword evidence="9" id="KW-0256">Endoplasmic reticulum</keyword>
<evidence type="ECO:0000256" key="12">
    <source>
        <dbReference type="ARBA" id="ARBA00023136"/>
    </source>
</evidence>
<reference evidence="19" key="2">
    <citation type="submission" date="2023-06" db="EMBL/GenBank/DDBJ databases">
        <authorList>
            <consortium name="Lawrence Berkeley National Laboratory"/>
            <person name="Haridas S."/>
            <person name="Hensen N."/>
            <person name="Bonometti L."/>
            <person name="Westerberg I."/>
            <person name="Brannstrom I.O."/>
            <person name="Guillou S."/>
            <person name="Cros-Aarteil S."/>
            <person name="Calhoun S."/>
            <person name="Kuo A."/>
            <person name="Mondo S."/>
            <person name="Pangilinan J."/>
            <person name="Riley R."/>
            <person name="Labutti K."/>
            <person name="Andreopoulos B."/>
            <person name="Lipzen A."/>
            <person name="Chen C."/>
            <person name="Yanf M."/>
            <person name="Daum C."/>
            <person name="Ng V."/>
            <person name="Clum A."/>
            <person name="Steindorff A."/>
            <person name="Ohm R."/>
            <person name="Martin F."/>
            <person name="Silar P."/>
            <person name="Natvig D."/>
            <person name="Lalanne C."/>
            <person name="Gautier V."/>
            <person name="Ament-Velasquez S.L."/>
            <person name="Kruys A."/>
            <person name="Hutchinson M.I."/>
            <person name="Powell A.J."/>
            <person name="Barry K."/>
            <person name="Miller A.N."/>
            <person name="Grigoriev I.V."/>
            <person name="Debuchy R."/>
            <person name="Gladieux P."/>
            <person name="Thoren M.H."/>
            <person name="Johannesson H."/>
        </authorList>
    </citation>
    <scope>NUCLEOTIDE SEQUENCE</scope>
    <source>
        <strain evidence="19">CBS 168.71</strain>
    </source>
</reference>
<evidence type="ECO:0000256" key="2">
    <source>
        <dbReference type="ARBA" id="ARBA00004397"/>
    </source>
</evidence>
<reference evidence="19" key="1">
    <citation type="journal article" date="2023" name="Mol. Phylogenet. Evol.">
        <title>Genome-scale phylogeny and comparative genomics of the fungal order Sordariales.</title>
        <authorList>
            <person name="Hensen N."/>
            <person name="Bonometti L."/>
            <person name="Westerberg I."/>
            <person name="Brannstrom I.O."/>
            <person name="Guillou S."/>
            <person name="Cros-Aarteil S."/>
            <person name="Calhoun S."/>
            <person name="Haridas S."/>
            <person name="Kuo A."/>
            <person name="Mondo S."/>
            <person name="Pangilinan J."/>
            <person name="Riley R."/>
            <person name="LaButti K."/>
            <person name="Andreopoulos B."/>
            <person name="Lipzen A."/>
            <person name="Chen C."/>
            <person name="Yan M."/>
            <person name="Daum C."/>
            <person name="Ng V."/>
            <person name="Clum A."/>
            <person name="Steindorff A."/>
            <person name="Ohm R.A."/>
            <person name="Martin F."/>
            <person name="Silar P."/>
            <person name="Natvig D.O."/>
            <person name="Lalanne C."/>
            <person name="Gautier V."/>
            <person name="Ament-Velasquez S.L."/>
            <person name="Kruys A."/>
            <person name="Hutchinson M.I."/>
            <person name="Powell A.J."/>
            <person name="Barry K."/>
            <person name="Miller A.N."/>
            <person name="Grigoriev I.V."/>
            <person name="Debuchy R."/>
            <person name="Gladieux P."/>
            <person name="Hiltunen Thoren M."/>
            <person name="Johannesson H."/>
        </authorList>
    </citation>
    <scope>NUCLEOTIDE SEQUENCE</scope>
    <source>
        <strain evidence="19">CBS 168.71</strain>
    </source>
</reference>
<dbReference type="PANTHER" id="PTHR13923">
    <property type="entry name" value="SEC31-RELATED PROTEIN"/>
    <property type="match status" value="1"/>
</dbReference>